<comment type="cofactor">
    <cofactor evidence="12">
        <name>FMN</name>
        <dbReference type="ChEBI" id="CHEBI:58210"/>
    </cofactor>
    <text evidence="12">Binds 1 FMN per subunit.</text>
</comment>
<dbReference type="PIRSF" id="PIRSF000164">
    <property type="entry name" value="DHO_oxidase"/>
    <property type="match status" value="1"/>
</dbReference>
<dbReference type="GO" id="GO:0004589">
    <property type="term" value="F:dihydroorotate dehydrogenase (NAD+) activity"/>
    <property type="evidence" value="ECO:0007669"/>
    <property type="project" value="UniProtKB-EC"/>
</dbReference>
<dbReference type="GO" id="GO:0005737">
    <property type="term" value="C:cytoplasm"/>
    <property type="evidence" value="ECO:0007669"/>
    <property type="project" value="UniProtKB-SubCell"/>
</dbReference>
<dbReference type="CDD" id="cd04740">
    <property type="entry name" value="DHOD_1B_like"/>
    <property type="match status" value="1"/>
</dbReference>
<feature type="binding site" evidence="12">
    <location>
        <position position="22"/>
    </location>
    <ligand>
        <name>FMN</name>
        <dbReference type="ChEBI" id="CHEBI:58210"/>
    </ligand>
</feature>
<comment type="subcellular location">
    <subcellularLocation>
        <location evidence="2 12">Cytoplasm</location>
    </subcellularLocation>
</comment>
<feature type="binding site" evidence="12">
    <location>
        <begin position="193"/>
        <end position="194"/>
    </location>
    <ligand>
        <name>substrate</name>
    </ligand>
</feature>
<keyword evidence="9 12" id="KW-0560">Oxidoreductase</keyword>
<comment type="caution">
    <text evidence="14">The sequence shown here is derived from an EMBL/GenBank/DDBJ whole genome shotgun (WGS) entry which is preliminary data.</text>
</comment>
<feature type="binding site" evidence="12">
    <location>
        <begin position="266"/>
        <end position="267"/>
    </location>
    <ligand>
        <name>FMN</name>
        <dbReference type="ChEBI" id="CHEBI:58210"/>
    </ligand>
</feature>
<keyword evidence="8 12" id="KW-0665">Pyrimidine biosynthesis</keyword>
<feature type="binding site" evidence="12">
    <location>
        <position position="218"/>
    </location>
    <ligand>
        <name>FMN</name>
        <dbReference type="ChEBI" id="CHEBI:58210"/>
    </ligand>
</feature>
<dbReference type="GO" id="GO:0006207">
    <property type="term" value="P:'de novo' pyrimidine nucleobase biosynthetic process"/>
    <property type="evidence" value="ECO:0007669"/>
    <property type="project" value="InterPro"/>
</dbReference>
<dbReference type="AlphaFoldDB" id="A0A6L5X560"/>
<evidence type="ECO:0000256" key="6">
    <source>
        <dbReference type="ARBA" id="ARBA00022630"/>
    </source>
</evidence>
<dbReference type="InterPro" id="IPR033888">
    <property type="entry name" value="DHOD_1B"/>
</dbReference>
<dbReference type="InterPro" id="IPR005720">
    <property type="entry name" value="Dihydroorotate_DH_cat"/>
</dbReference>
<feature type="binding site" evidence="12">
    <location>
        <position position="128"/>
    </location>
    <ligand>
        <name>substrate</name>
    </ligand>
</feature>
<dbReference type="HAMAP" id="MF_00224">
    <property type="entry name" value="DHO_dh_type1"/>
    <property type="match status" value="1"/>
</dbReference>
<reference evidence="14 15" key="1">
    <citation type="submission" date="2019-08" db="EMBL/GenBank/DDBJ databases">
        <title>In-depth cultivation of the pig gut microbiome towards novel bacterial diversity and tailored functional studies.</title>
        <authorList>
            <person name="Wylensek D."/>
            <person name="Hitch T.C.A."/>
            <person name="Clavel T."/>
        </authorList>
    </citation>
    <scope>NUCLEOTIDE SEQUENCE [LARGE SCALE GENOMIC DNA]</scope>
    <source>
        <strain evidence="14 15">Oil+RF-744-WCA-WT-11</strain>
    </source>
</reference>
<keyword evidence="6 12" id="KW-0285">Flavoprotein</keyword>
<dbReference type="PANTHER" id="PTHR48109:SF1">
    <property type="entry name" value="DIHYDROOROTATE DEHYDROGENASE (FUMARATE)"/>
    <property type="match status" value="1"/>
</dbReference>
<dbReference type="NCBIfam" id="NF005574">
    <property type="entry name" value="PRK07259.1"/>
    <property type="match status" value="1"/>
</dbReference>
<feature type="active site" description="Nucleophile" evidence="12">
    <location>
        <position position="131"/>
    </location>
</feature>
<evidence type="ECO:0000256" key="8">
    <source>
        <dbReference type="ARBA" id="ARBA00022975"/>
    </source>
</evidence>
<feature type="binding site" evidence="12">
    <location>
        <position position="128"/>
    </location>
    <ligand>
        <name>FMN</name>
        <dbReference type="ChEBI" id="CHEBI:58210"/>
    </ligand>
</feature>
<feature type="binding site" evidence="12">
    <location>
        <position position="192"/>
    </location>
    <ligand>
        <name>FMN</name>
        <dbReference type="ChEBI" id="CHEBI:58210"/>
    </ligand>
</feature>
<dbReference type="GO" id="GO:0044205">
    <property type="term" value="P:'de novo' UMP biosynthetic process"/>
    <property type="evidence" value="ECO:0007669"/>
    <property type="project" value="UniProtKB-UniRule"/>
</dbReference>
<comment type="similarity">
    <text evidence="4 12">Belongs to the dihydroorotate dehydrogenase family. Type 1 subfamily.</text>
</comment>
<dbReference type="InterPro" id="IPR049622">
    <property type="entry name" value="Dihydroorotate_DH_I"/>
</dbReference>
<feature type="domain" description="Dihydroorotate dehydrogenase catalytic" evidence="13">
    <location>
        <begin position="6"/>
        <end position="286"/>
    </location>
</feature>
<evidence type="ECO:0000259" key="13">
    <source>
        <dbReference type="Pfam" id="PF01180"/>
    </source>
</evidence>
<dbReference type="PROSITE" id="PS00912">
    <property type="entry name" value="DHODEHASE_2"/>
    <property type="match status" value="1"/>
</dbReference>
<evidence type="ECO:0000256" key="2">
    <source>
        <dbReference type="ARBA" id="ARBA00004496"/>
    </source>
</evidence>
<evidence type="ECO:0000256" key="9">
    <source>
        <dbReference type="ARBA" id="ARBA00023002"/>
    </source>
</evidence>
<dbReference type="InterPro" id="IPR024920">
    <property type="entry name" value="Dihydroorotate_DH_1"/>
</dbReference>
<accession>A0A6L5X560</accession>
<comment type="pathway">
    <text evidence="3">Pyrimidine metabolism; UMP biosynthesis via de novo pathway; orotate from (S)-dihydroorotate (NAD(+) route): step 1/1.</text>
</comment>
<dbReference type="SUPFAM" id="SSF51395">
    <property type="entry name" value="FMN-linked oxidoreductases"/>
    <property type="match status" value="1"/>
</dbReference>
<dbReference type="Proteomes" id="UP000481852">
    <property type="component" value="Unassembled WGS sequence"/>
</dbReference>
<dbReference type="InterPro" id="IPR001295">
    <property type="entry name" value="Dihydroorotate_DH_CS"/>
</dbReference>
<keyword evidence="10" id="KW-0520">NAD</keyword>
<evidence type="ECO:0000256" key="11">
    <source>
        <dbReference type="ARBA" id="ARBA00048996"/>
    </source>
</evidence>
<evidence type="ECO:0000256" key="4">
    <source>
        <dbReference type="ARBA" id="ARBA00008008"/>
    </source>
</evidence>
<dbReference type="UniPathway" id="UPA00070"/>
<evidence type="ECO:0000256" key="12">
    <source>
        <dbReference type="HAMAP-Rule" id="MF_00224"/>
    </source>
</evidence>
<gene>
    <name evidence="12" type="primary">pyrD</name>
    <name evidence="14" type="ORF">FYJ35_05535</name>
</gene>
<dbReference type="InterPro" id="IPR013785">
    <property type="entry name" value="Aldolase_TIM"/>
</dbReference>
<dbReference type="EMBL" id="VULZ01000004">
    <property type="protein sequence ID" value="MSS14508.1"/>
    <property type="molecule type" value="Genomic_DNA"/>
</dbReference>
<name>A0A6L5X560_9FIRM</name>
<feature type="binding site" evidence="12">
    <location>
        <begin position="70"/>
        <end position="74"/>
    </location>
    <ligand>
        <name>substrate</name>
    </ligand>
</feature>
<dbReference type="PANTHER" id="PTHR48109">
    <property type="entry name" value="DIHYDROOROTATE DEHYDROGENASE (QUINONE), MITOCHONDRIAL-RELATED"/>
    <property type="match status" value="1"/>
</dbReference>
<keyword evidence="15" id="KW-1185">Reference proteome</keyword>
<comment type="catalytic activity">
    <reaction evidence="11">
        <text>(S)-dihydroorotate + NAD(+) = orotate + NADH + H(+)</text>
        <dbReference type="Rhea" id="RHEA:13513"/>
        <dbReference type="ChEBI" id="CHEBI:15378"/>
        <dbReference type="ChEBI" id="CHEBI:30839"/>
        <dbReference type="ChEBI" id="CHEBI:30864"/>
        <dbReference type="ChEBI" id="CHEBI:57540"/>
        <dbReference type="ChEBI" id="CHEBI:57945"/>
        <dbReference type="EC" id="1.3.1.14"/>
    </reaction>
</comment>
<evidence type="ECO:0000313" key="15">
    <source>
        <dbReference type="Proteomes" id="UP000481852"/>
    </source>
</evidence>
<comment type="catalytic activity">
    <reaction evidence="12">
        <text>(S)-dihydroorotate + A = orotate + AH2</text>
        <dbReference type="Rhea" id="RHEA:18073"/>
        <dbReference type="ChEBI" id="CHEBI:13193"/>
        <dbReference type="ChEBI" id="CHEBI:17499"/>
        <dbReference type="ChEBI" id="CHEBI:30839"/>
        <dbReference type="ChEBI" id="CHEBI:30864"/>
    </reaction>
</comment>
<dbReference type="Gene3D" id="3.20.20.70">
    <property type="entry name" value="Aldolase class I"/>
    <property type="match status" value="1"/>
</dbReference>
<evidence type="ECO:0000256" key="5">
    <source>
        <dbReference type="ARBA" id="ARBA00022490"/>
    </source>
</evidence>
<evidence type="ECO:0000256" key="3">
    <source>
        <dbReference type="ARBA" id="ARBA00004715"/>
    </source>
</evidence>
<dbReference type="InterPro" id="IPR050074">
    <property type="entry name" value="DHO_dehydrogenase"/>
</dbReference>
<sequence length="303" mass="32283">MQPDMSVEIAGVLLKNPVMTASGTFGSGQEFSEFVDLNRLGAVVTKGVSSVPWPGNPTPRICETPSGMLNAIGLQNPGEETFAKRDLKFLEQFDTKVVVNVCGHSTEEYVDCVRRLADEKRADLLEINISCPNVKEGGISFGTNPRAVEQITAAVKKAARQPVIMKLSPNVTDIREIAKAAEAGGADALSMINTITGMKIDVRRRTFALANRTGGLSGPAIHPVAVRMVWECAQSVKIPIIGMGGIADAEGALEMIMAGASAVSVGTANFRDQTTVVRVIDGIRAYLEENQIGSVRELVGCVR</sequence>
<organism evidence="14 15">
    <name type="scientific">Porcincola intestinalis</name>
    <dbReference type="NCBI Taxonomy" id="2606632"/>
    <lineage>
        <taxon>Bacteria</taxon>
        <taxon>Bacillati</taxon>
        <taxon>Bacillota</taxon>
        <taxon>Clostridia</taxon>
        <taxon>Lachnospirales</taxon>
        <taxon>Lachnospiraceae</taxon>
        <taxon>Porcincola</taxon>
    </lineage>
</organism>
<dbReference type="Pfam" id="PF01180">
    <property type="entry name" value="DHO_dh"/>
    <property type="match status" value="1"/>
</dbReference>
<evidence type="ECO:0000256" key="7">
    <source>
        <dbReference type="ARBA" id="ARBA00022643"/>
    </source>
</evidence>
<feature type="binding site" evidence="12">
    <location>
        <position position="100"/>
    </location>
    <ligand>
        <name>FMN</name>
        <dbReference type="ChEBI" id="CHEBI:58210"/>
    </ligand>
</feature>
<protein>
    <recommendedName>
        <fullName evidence="12">Dihydroorotate dehydrogenase</fullName>
        <shortName evidence="12">DHOD</shortName>
        <shortName evidence="12">DHODase</shortName>
        <shortName evidence="12">DHOdehase</shortName>
        <ecNumber evidence="12">1.3.-.-</ecNumber>
    </recommendedName>
</protein>
<comment type="function">
    <text evidence="1">Catalyzes the conversion of dihydroorotate to orotate with NAD(+) as electron acceptor.</text>
</comment>
<feature type="binding site" evidence="12">
    <location>
        <begin position="244"/>
        <end position="245"/>
    </location>
    <ligand>
        <name>FMN</name>
        <dbReference type="ChEBI" id="CHEBI:58210"/>
    </ligand>
</feature>
<proteinExistence type="inferred from homology"/>
<dbReference type="FunFam" id="3.20.20.70:FF:000027">
    <property type="entry name" value="Dihydropyrimidine dehydrogenase [NADP(+)]"/>
    <property type="match status" value="1"/>
</dbReference>
<dbReference type="EC" id="1.3.-.-" evidence="12"/>
<evidence type="ECO:0000256" key="10">
    <source>
        <dbReference type="ARBA" id="ARBA00023027"/>
    </source>
</evidence>
<keyword evidence="7 12" id="KW-0288">FMN</keyword>
<feature type="binding site" evidence="12">
    <location>
        <position position="46"/>
    </location>
    <ligand>
        <name>substrate</name>
    </ligand>
</feature>
<dbReference type="NCBIfam" id="TIGR01037">
    <property type="entry name" value="pyrD_sub1_fam"/>
    <property type="match status" value="1"/>
</dbReference>
<evidence type="ECO:0000256" key="1">
    <source>
        <dbReference type="ARBA" id="ARBA00003616"/>
    </source>
</evidence>
<keyword evidence="5 12" id="KW-0963">Cytoplasm</keyword>
<evidence type="ECO:0000313" key="14">
    <source>
        <dbReference type="EMBL" id="MSS14508.1"/>
    </source>
</evidence>
<feature type="binding site" evidence="12">
    <location>
        <begin position="46"/>
        <end position="47"/>
    </location>
    <ligand>
        <name>FMN</name>
        <dbReference type="ChEBI" id="CHEBI:58210"/>
    </ligand>
</feature>
<dbReference type="InterPro" id="IPR012135">
    <property type="entry name" value="Dihydroorotate_DH_1_2"/>
</dbReference>
<feature type="binding site" evidence="12">
    <location>
        <position position="166"/>
    </location>
    <ligand>
        <name>FMN</name>
        <dbReference type="ChEBI" id="CHEBI:58210"/>
    </ligand>
</feature>